<evidence type="ECO:0000256" key="1">
    <source>
        <dbReference type="SAM" id="MobiDB-lite"/>
    </source>
</evidence>
<protein>
    <submittedName>
        <fullName evidence="3">Sel1 repeat family protein</fullName>
    </submittedName>
</protein>
<reference evidence="3 4" key="1">
    <citation type="submission" date="2022-03" db="EMBL/GenBank/DDBJ databases">
        <title>Complete genome sequence of Lysobacter capsici VKM B-2533 and Lysobacter gummosus 10.1.1, promising sources of lytic agents.</title>
        <authorList>
            <person name="Tarlachkov S.V."/>
            <person name="Kudryakova I.V."/>
            <person name="Afoshin A.S."/>
            <person name="Leontyevskaya E.A."/>
            <person name="Leontyevskaya N.V."/>
        </authorList>
    </citation>
    <scope>NUCLEOTIDE SEQUENCE [LARGE SCALE GENOMIC DNA]</scope>
    <source>
        <strain evidence="3 4">10.1.1</strain>
    </source>
</reference>
<keyword evidence="4" id="KW-1185">Reference proteome</keyword>
<dbReference type="InterPro" id="IPR006597">
    <property type="entry name" value="Sel1-like"/>
</dbReference>
<organism evidence="3 4">
    <name type="scientific">Lysobacter gummosus</name>
    <dbReference type="NCBI Taxonomy" id="262324"/>
    <lineage>
        <taxon>Bacteria</taxon>
        <taxon>Pseudomonadati</taxon>
        <taxon>Pseudomonadota</taxon>
        <taxon>Gammaproteobacteria</taxon>
        <taxon>Lysobacterales</taxon>
        <taxon>Lysobacteraceae</taxon>
        <taxon>Lysobacter</taxon>
    </lineage>
</organism>
<feature type="chain" id="PRO_5047429253" evidence="2">
    <location>
        <begin position="27"/>
        <end position="268"/>
    </location>
</feature>
<dbReference type="Proteomes" id="UP000829194">
    <property type="component" value="Chromosome"/>
</dbReference>
<feature type="region of interest" description="Disordered" evidence="1">
    <location>
        <begin position="235"/>
        <end position="268"/>
    </location>
</feature>
<feature type="signal peptide" evidence="2">
    <location>
        <begin position="1"/>
        <end position="26"/>
    </location>
</feature>
<evidence type="ECO:0000313" key="4">
    <source>
        <dbReference type="Proteomes" id="UP000829194"/>
    </source>
</evidence>
<name>A0ABY3XAE7_9GAMM</name>
<dbReference type="SUPFAM" id="SSF81901">
    <property type="entry name" value="HCP-like"/>
    <property type="match status" value="1"/>
</dbReference>
<proteinExistence type="predicted"/>
<evidence type="ECO:0000313" key="3">
    <source>
        <dbReference type="EMBL" id="UNP29548.1"/>
    </source>
</evidence>
<gene>
    <name evidence="3" type="ORF">MOV92_24330</name>
</gene>
<dbReference type="InterPro" id="IPR011990">
    <property type="entry name" value="TPR-like_helical_dom_sf"/>
</dbReference>
<sequence>MTAPHRHSISLLLAAALAAACADAHAQSTAPAGSDPAEDPFMAEVGYMELHPDVEYRQLAMQSHRRGHYQTALEHFRRAGFFGDKPSQGLAAEMYWKGEGTPADRALAYVWMDMAAERGYRDLVSLRERYWAAMTPEERKRALELGPALYKVYGDPTVKPRYERRLTRLRNQITGSHIGVDVGVGASAGNEGMFQEQSKVGGLYARANWDAKQYWVRQDTFWQRRFGGTVNVGDIETLSQGEPGAEKLRPAAEAQTKPAPKPAPEPTP</sequence>
<dbReference type="PROSITE" id="PS51257">
    <property type="entry name" value="PROKAR_LIPOPROTEIN"/>
    <property type="match status" value="1"/>
</dbReference>
<dbReference type="RefSeq" id="WP_148649127.1">
    <property type="nucleotide sequence ID" value="NZ_CP011131.1"/>
</dbReference>
<keyword evidence="2" id="KW-0732">Signal</keyword>
<accession>A0ABY3XAE7</accession>
<dbReference type="Gene3D" id="1.25.40.10">
    <property type="entry name" value="Tetratricopeptide repeat domain"/>
    <property type="match status" value="1"/>
</dbReference>
<dbReference type="EMBL" id="CP093547">
    <property type="protein sequence ID" value="UNP29548.1"/>
    <property type="molecule type" value="Genomic_DNA"/>
</dbReference>
<feature type="compositionally biased region" description="Pro residues" evidence="1">
    <location>
        <begin position="259"/>
        <end position="268"/>
    </location>
</feature>
<dbReference type="SMART" id="SM00671">
    <property type="entry name" value="SEL1"/>
    <property type="match status" value="1"/>
</dbReference>
<evidence type="ECO:0000256" key="2">
    <source>
        <dbReference type="SAM" id="SignalP"/>
    </source>
</evidence>